<evidence type="ECO:0000259" key="2">
    <source>
        <dbReference type="Pfam" id="PF03184"/>
    </source>
</evidence>
<evidence type="ECO:0000313" key="3">
    <source>
        <dbReference type="EMBL" id="KIJ29645.1"/>
    </source>
</evidence>
<keyword evidence="4" id="KW-1185">Reference proteome</keyword>
<dbReference type="Gene3D" id="3.30.420.10">
    <property type="entry name" value="Ribonuclease H-like superfamily/Ribonuclease H"/>
    <property type="match status" value="1"/>
</dbReference>
<protein>
    <recommendedName>
        <fullName evidence="2">DDE-1 domain-containing protein</fullName>
    </recommendedName>
</protein>
<sequence length="370" mass="42014">MSKLKRFDSIQPTANRSSQGEQPQKMRKNVLGDVTSCVTNEAPLVKVCDREDILNEAMIAVRAGSFHSAEAAVTHSEIPSSTLKYRLNGGKLRREGHVNQQHLNTAQKETFTRRFMRFAECCLLKYGSDTSSRSIQKFLLYNTRPLDPKRARAFNPTTVDSYFKLLEETIAKYNIPLENIYNTDEKGLQLGGGRKSSSTQQIFETGTKDHYVLKGDSLVLITIIEADCADGTLCLPGLIMPPGATGDWVDIEGIGCFTQWANEWMDNFIRHNWFEKCFIPFTKKRNKSSKPILLISDGHQSHETEEMHLLAYNNEIILLSLPPHTTHKLQPLDVGVFGSFQRAWTKHCENSAIKRIPVTRYNVVERFMKV</sequence>
<evidence type="ECO:0000256" key="1">
    <source>
        <dbReference type="SAM" id="MobiDB-lite"/>
    </source>
</evidence>
<dbReference type="InterPro" id="IPR036397">
    <property type="entry name" value="RNaseH_sf"/>
</dbReference>
<organism evidence="3 4">
    <name type="scientific">Sphaerobolus stellatus (strain SS14)</name>
    <dbReference type="NCBI Taxonomy" id="990650"/>
    <lineage>
        <taxon>Eukaryota</taxon>
        <taxon>Fungi</taxon>
        <taxon>Dikarya</taxon>
        <taxon>Basidiomycota</taxon>
        <taxon>Agaricomycotina</taxon>
        <taxon>Agaricomycetes</taxon>
        <taxon>Phallomycetidae</taxon>
        <taxon>Geastrales</taxon>
        <taxon>Sphaerobolaceae</taxon>
        <taxon>Sphaerobolus</taxon>
    </lineage>
</organism>
<dbReference type="PANTHER" id="PTHR19303:SF74">
    <property type="entry name" value="POGO TRANSPOSABLE ELEMENT WITH KRAB DOMAIN"/>
    <property type="match status" value="1"/>
</dbReference>
<evidence type="ECO:0000313" key="4">
    <source>
        <dbReference type="Proteomes" id="UP000054279"/>
    </source>
</evidence>
<dbReference type="PANTHER" id="PTHR19303">
    <property type="entry name" value="TRANSPOSON"/>
    <property type="match status" value="1"/>
</dbReference>
<reference evidence="3 4" key="1">
    <citation type="submission" date="2014-06" db="EMBL/GenBank/DDBJ databases">
        <title>Evolutionary Origins and Diversification of the Mycorrhizal Mutualists.</title>
        <authorList>
            <consortium name="DOE Joint Genome Institute"/>
            <consortium name="Mycorrhizal Genomics Consortium"/>
            <person name="Kohler A."/>
            <person name="Kuo A."/>
            <person name="Nagy L.G."/>
            <person name="Floudas D."/>
            <person name="Copeland A."/>
            <person name="Barry K.W."/>
            <person name="Cichocki N."/>
            <person name="Veneault-Fourrey C."/>
            <person name="LaButti K."/>
            <person name="Lindquist E.A."/>
            <person name="Lipzen A."/>
            <person name="Lundell T."/>
            <person name="Morin E."/>
            <person name="Murat C."/>
            <person name="Riley R."/>
            <person name="Ohm R."/>
            <person name="Sun H."/>
            <person name="Tunlid A."/>
            <person name="Henrissat B."/>
            <person name="Grigoriev I.V."/>
            <person name="Hibbett D.S."/>
            <person name="Martin F."/>
        </authorList>
    </citation>
    <scope>NUCLEOTIDE SEQUENCE [LARGE SCALE GENOMIC DNA]</scope>
    <source>
        <strain evidence="3 4">SS14</strain>
    </source>
</reference>
<dbReference type="AlphaFoldDB" id="A0A0C9UWU5"/>
<dbReference type="GO" id="GO:0003677">
    <property type="term" value="F:DNA binding"/>
    <property type="evidence" value="ECO:0007669"/>
    <property type="project" value="TreeGrafter"/>
</dbReference>
<dbReference type="OrthoDB" id="3265672at2759"/>
<dbReference type="GO" id="GO:0005634">
    <property type="term" value="C:nucleus"/>
    <property type="evidence" value="ECO:0007669"/>
    <property type="project" value="TreeGrafter"/>
</dbReference>
<dbReference type="Proteomes" id="UP000054279">
    <property type="component" value="Unassembled WGS sequence"/>
</dbReference>
<dbReference type="InterPro" id="IPR004875">
    <property type="entry name" value="DDE_SF_endonuclease_dom"/>
</dbReference>
<feature type="compositionally biased region" description="Polar residues" evidence="1">
    <location>
        <begin position="10"/>
        <end position="22"/>
    </location>
</feature>
<dbReference type="InterPro" id="IPR050863">
    <property type="entry name" value="CenT-Element_Derived"/>
</dbReference>
<dbReference type="HOGENOM" id="CLU_013929_2_0_1"/>
<accession>A0A0C9UWU5</accession>
<name>A0A0C9UWU5_SPHS4</name>
<proteinExistence type="predicted"/>
<feature type="region of interest" description="Disordered" evidence="1">
    <location>
        <begin position="1"/>
        <end position="27"/>
    </location>
</feature>
<dbReference type="EMBL" id="KN837279">
    <property type="protein sequence ID" value="KIJ29645.1"/>
    <property type="molecule type" value="Genomic_DNA"/>
</dbReference>
<feature type="domain" description="DDE-1" evidence="2">
    <location>
        <begin position="261"/>
        <end position="354"/>
    </location>
</feature>
<gene>
    <name evidence="3" type="ORF">M422DRAFT_268988</name>
</gene>
<dbReference type="Pfam" id="PF03184">
    <property type="entry name" value="DDE_1"/>
    <property type="match status" value="1"/>
</dbReference>